<dbReference type="EMBL" id="ABCC02000022">
    <property type="protein sequence ID" value="EDP17555.1"/>
    <property type="molecule type" value="Genomic_DNA"/>
</dbReference>
<proteinExistence type="predicted"/>
<dbReference type="AlphaFoldDB" id="A8RN87"/>
<accession>A8RN87</accession>
<dbReference type="PaxDb" id="411902-CLOBOL_02132"/>
<reference evidence="1 2" key="1">
    <citation type="submission" date="2007-08" db="EMBL/GenBank/DDBJ databases">
        <authorList>
            <person name="Fulton L."/>
            <person name="Clifton S."/>
            <person name="Fulton B."/>
            <person name="Xu J."/>
            <person name="Minx P."/>
            <person name="Pepin K.H."/>
            <person name="Johnson M."/>
            <person name="Thiruvilangam P."/>
            <person name="Bhonagiri V."/>
            <person name="Nash W.E."/>
            <person name="Mardis E.R."/>
            <person name="Wilson R.K."/>
        </authorList>
    </citation>
    <scope>NUCLEOTIDE SEQUENCE [LARGE SCALE GENOMIC DNA]</scope>
    <source>
        <strain evidence="2">ATCC BAA-613 / DSM 15670 / CCUG 46953 / JCM 12243 / WAL 16351</strain>
    </source>
</reference>
<sequence length="35" mass="4109">MPRMKNCMTSASPTFFGKEVLDSNFWRMVIRNSLI</sequence>
<organism evidence="1 2">
    <name type="scientific">Enterocloster bolteae (strain ATCC BAA-613 / DSM 15670 / CCUG 46953 / JCM 12243 / WAL 16351)</name>
    <name type="common">Clostridium bolteae</name>
    <dbReference type="NCBI Taxonomy" id="411902"/>
    <lineage>
        <taxon>Bacteria</taxon>
        <taxon>Bacillati</taxon>
        <taxon>Bacillota</taxon>
        <taxon>Clostridia</taxon>
        <taxon>Lachnospirales</taxon>
        <taxon>Lachnospiraceae</taxon>
        <taxon>Enterocloster</taxon>
    </lineage>
</organism>
<reference evidence="1 2" key="2">
    <citation type="submission" date="2007-09" db="EMBL/GenBank/DDBJ databases">
        <title>Draft genome sequence of Clostridium bolteae (ATCC BAA-613).</title>
        <authorList>
            <person name="Sudarsanam P."/>
            <person name="Ley R."/>
            <person name="Guruge J."/>
            <person name="Turnbaugh P.J."/>
            <person name="Mahowald M."/>
            <person name="Liep D."/>
            <person name="Gordon J."/>
        </authorList>
    </citation>
    <scope>NUCLEOTIDE SEQUENCE [LARGE SCALE GENOMIC DNA]</scope>
    <source>
        <strain evidence="2">ATCC BAA-613 / DSM 15670 / CCUG 46953 / JCM 12243 / WAL 16351</strain>
    </source>
</reference>
<name>A8RN87_ENTBW</name>
<dbReference type="HOGENOM" id="CLU_3364148_0_0_9"/>
<protein>
    <submittedName>
        <fullName evidence="1">Uncharacterized protein</fullName>
    </submittedName>
</protein>
<evidence type="ECO:0000313" key="2">
    <source>
        <dbReference type="Proteomes" id="UP000005396"/>
    </source>
</evidence>
<dbReference type="Proteomes" id="UP000005396">
    <property type="component" value="Unassembled WGS sequence"/>
</dbReference>
<gene>
    <name evidence="1" type="ORF">CLOBOL_02132</name>
</gene>
<evidence type="ECO:0000313" key="1">
    <source>
        <dbReference type="EMBL" id="EDP17555.1"/>
    </source>
</evidence>
<comment type="caution">
    <text evidence="1">The sequence shown here is derived from an EMBL/GenBank/DDBJ whole genome shotgun (WGS) entry which is preliminary data.</text>
</comment>